<dbReference type="EMBL" id="MU274655">
    <property type="protein sequence ID" value="KAI0026390.1"/>
    <property type="molecule type" value="Genomic_DNA"/>
</dbReference>
<evidence type="ECO:0000313" key="2">
    <source>
        <dbReference type="Proteomes" id="UP000814128"/>
    </source>
</evidence>
<reference evidence="1" key="1">
    <citation type="submission" date="2021-02" db="EMBL/GenBank/DDBJ databases">
        <authorList>
            <consortium name="DOE Joint Genome Institute"/>
            <person name="Ahrendt S."/>
            <person name="Looney B.P."/>
            <person name="Miyauchi S."/>
            <person name="Morin E."/>
            <person name="Drula E."/>
            <person name="Courty P.E."/>
            <person name="Chicoki N."/>
            <person name="Fauchery L."/>
            <person name="Kohler A."/>
            <person name="Kuo A."/>
            <person name="Labutti K."/>
            <person name="Pangilinan J."/>
            <person name="Lipzen A."/>
            <person name="Riley R."/>
            <person name="Andreopoulos W."/>
            <person name="He G."/>
            <person name="Johnson J."/>
            <person name="Barry K.W."/>
            <person name="Grigoriev I.V."/>
            <person name="Nagy L."/>
            <person name="Hibbett D."/>
            <person name="Henrissat B."/>
            <person name="Matheny P.B."/>
            <person name="Labbe J."/>
            <person name="Martin F."/>
        </authorList>
    </citation>
    <scope>NUCLEOTIDE SEQUENCE</scope>
    <source>
        <strain evidence="1">EC-137</strain>
    </source>
</reference>
<proteinExistence type="predicted"/>
<organism evidence="1 2">
    <name type="scientific">Vararia minispora EC-137</name>
    <dbReference type="NCBI Taxonomy" id="1314806"/>
    <lineage>
        <taxon>Eukaryota</taxon>
        <taxon>Fungi</taxon>
        <taxon>Dikarya</taxon>
        <taxon>Basidiomycota</taxon>
        <taxon>Agaricomycotina</taxon>
        <taxon>Agaricomycetes</taxon>
        <taxon>Russulales</taxon>
        <taxon>Lachnocladiaceae</taxon>
        <taxon>Vararia</taxon>
    </lineage>
</organism>
<reference evidence="1" key="2">
    <citation type="journal article" date="2022" name="New Phytol.">
        <title>Evolutionary transition to the ectomycorrhizal habit in the genomes of a hyperdiverse lineage of mushroom-forming fungi.</title>
        <authorList>
            <person name="Looney B."/>
            <person name="Miyauchi S."/>
            <person name="Morin E."/>
            <person name="Drula E."/>
            <person name="Courty P.E."/>
            <person name="Kohler A."/>
            <person name="Kuo A."/>
            <person name="LaButti K."/>
            <person name="Pangilinan J."/>
            <person name="Lipzen A."/>
            <person name="Riley R."/>
            <person name="Andreopoulos W."/>
            <person name="He G."/>
            <person name="Johnson J."/>
            <person name="Nolan M."/>
            <person name="Tritt A."/>
            <person name="Barry K.W."/>
            <person name="Grigoriev I.V."/>
            <person name="Nagy L.G."/>
            <person name="Hibbett D."/>
            <person name="Henrissat B."/>
            <person name="Matheny P.B."/>
            <person name="Labbe J."/>
            <person name="Martin F.M."/>
        </authorList>
    </citation>
    <scope>NUCLEOTIDE SEQUENCE</scope>
    <source>
        <strain evidence="1">EC-137</strain>
    </source>
</reference>
<gene>
    <name evidence="1" type="ORF">K488DRAFT_24961</name>
</gene>
<accession>A0ACB8Q3V8</accession>
<name>A0ACB8Q3V8_9AGAM</name>
<feature type="non-terminal residue" evidence="1">
    <location>
        <position position="1"/>
    </location>
</feature>
<keyword evidence="2" id="KW-1185">Reference proteome</keyword>
<feature type="non-terminal residue" evidence="1">
    <location>
        <position position="85"/>
    </location>
</feature>
<evidence type="ECO:0000313" key="1">
    <source>
        <dbReference type="EMBL" id="KAI0026390.1"/>
    </source>
</evidence>
<dbReference type="Proteomes" id="UP000814128">
    <property type="component" value="Unassembled WGS sequence"/>
</dbReference>
<comment type="caution">
    <text evidence="1">The sequence shown here is derived from an EMBL/GenBank/DDBJ whole genome shotgun (WGS) entry which is preliminary data.</text>
</comment>
<sequence length="85" mass="9726">HYDVFFTTFVLHRDPSLGNFMMRQNEGGVPTGVLNDWDLALDEKDPSPQAVLERTGTVPFMALDFLQKLGYGSVFRHLFRHDLEA</sequence>
<protein>
    <submittedName>
        <fullName evidence="1">Uncharacterized protein</fullName>
    </submittedName>
</protein>